<dbReference type="AlphaFoldDB" id="A0A1X7MY21"/>
<accession>A0A1X7MY21</accession>
<dbReference type="EMBL" id="FXBL01000004">
    <property type="protein sequence ID" value="SMH29781.1"/>
    <property type="molecule type" value="Genomic_DNA"/>
</dbReference>
<protein>
    <recommendedName>
        <fullName evidence="3">Phospholipase</fullName>
    </recommendedName>
</protein>
<keyword evidence="2" id="KW-1185">Reference proteome</keyword>
<dbReference type="RefSeq" id="WP_085463103.1">
    <property type="nucleotide sequence ID" value="NZ_FXBL01000004.1"/>
</dbReference>
<name>A0A1X7MY21_9HYPH</name>
<sequence length="451" mass="51441">MELLLNGINGSYLRNILLNAADHTERVDAAVAYVTENDLLFDWCWDNEIPLRFWGRFDEQVPVAIPVLQQFLAHRSGRYVCKLVRKFHPKVIWWRGYGAYIGSANITQSAWWNNVEAGLFLTEAELVDGGQDLELEHLFREIDKHAAPLTQELFDLLAARNAELTRRKHANKDADKAFLDTHLVPGWEGLARINRKSASDQRRQDFLKEWNDTLQTIRDIAAKISTDENRPSWVGPTAPLGAQADQFLHAHYYKNTFDGRRADFETHFAKHHKDPDAALEEVIRWWRKLPLSPNEHTMLNKTAPALRQAFAEDMLPKLTEDQFVEALGGIHATREYARRAPNRLIGLAAGRTYDIPEKVDALARHIFRAPDRGGVSVIETLQFVLYGGRADDLPQRLWEAIADRKRKVDLLGVSAMGEIVGWAHPDLFPPRNGRTSKALRSLGYDVTVHVE</sequence>
<evidence type="ECO:0008006" key="3">
    <source>
        <dbReference type="Google" id="ProtNLM"/>
    </source>
</evidence>
<evidence type="ECO:0000313" key="2">
    <source>
        <dbReference type="Proteomes" id="UP000193083"/>
    </source>
</evidence>
<proteinExistence type="predicted"/>
<dbReference type="Proteomes" id="UP000193083">
    <property type="component" value="Unassembled WGS sequence"/>
</dbReference>
<dbReference type="SUPFAM" id="SSF56024">
    <property type="entry name" value="Phospholipase D/nuclease"/>
    <property type="match status" value="1"/>
</dbReference>
<dbReference type="CDD" id="cd09117">
    <property type="entry name" value="PLDc_Bfil_DEXD_like"/>
    <property type="match status" value="1"/>
</dbReference>
<dbReference type="Gene3D" id="3.30.870.10">
    <property type="entry name" value="Endonuclease Chain A"/>
    <property type="match status" value="1"/>
</dbReference>
<evidence type="ECO:0000313" key="1">
    <source>
        <dbReference type="EMBL" id="SMH29781.1"/>
    </source>
</evidence>
<dbReference type="OrthoDB" id="7790352at2"/>
<reference evidence="1 2" key="1">
    <citation type="submission" date="2017-04" db="EMBL/GenBank/DDBJ databases">
        <authorList>
            <person name="Afonso C.L."/>
            <person name="Miller P.J."/>
            <person name="Scott M.A."/>
            <person name="Spackman E."/>
            <person name="Goraichik I."/>
            <person name="Dimitrov K.M."/>
            <person name="Suarez D.L."/>
            <person name="Swayne D.E."/>
        </authorList>
    </citation>
    <scope>NUCLEOTIDE SEQUENCE [LARGE SCALE GENOMIC DNA]</scope>
    <source>
        <strain evidence="1 2">B5P</strain>
    </source>
</reference>
<gene>
    <name evidence="1" type="ORF">SAMN02982922_0957</name>
</gene>
<organism evidence="1 2">
    <name type="scientific">Mesorhizobium australicum</name>
    <dbReference type="NCBI Taxonomy" id="536018"/>
    <lineage>
        <taxon>Bacteria</taxon>
        <taxon>Pseudomonadati</taxon>
        <taxon>Pseudomonadota</taxon>
        <taxon>Alphaproteobacteria</taxon>
        <taxon>Hyphomicrobiales</taxon>
        <taxon>Phyllobacteriaceae</taxon>
        <taxon>Mesorhizobium</taxon>
    </lineage>
</organism>